<gene>
    <name evidence="8" type="ORF">CHIRRI_LOCUS13745</name>
</gene>
<dbReference type="Gene3D" id="3.30.160.60">
    <property type="entry name" value="Classic Zinc Finger"/>
    <property type="match status" value="4"/>
</dbReference>
<dbReference type="PROSITE" id="PS00028">
    <property type="entry name" value="ZINC_FINGER_C2H2_1"/>
    <property type="match status" value="5"/>
</dbReference>
<reference evidence="8" key="1">
    <citation type="submission" date="2022-01" db="EMBL/GenBank/DDBJ databases">
        <authorList>
            <person name="King R."/>
        </authorList>
    </citation>
    <scope>NUCLEOTIDE SEQUENCE</scope>
</reference>
<dbReference type="InterPro" id="IPR013087">
    <property type="entry name" value="Znf_C2H2_type"/>
</dbReference>
<keyword evidence="4" id="KW-0862">Zinc</keyword>
<dbReference type="PANTHER" id="PTHR24379">
    <property type="entry name" value="KRAB AND ZINC FINGER DOMAIN-CONTAINING"/>
    <property type="match status" value="1"/>
</dbReference>
<evidence type="ECO:0000256" key="3">
    <source>
        <dbReference type="ARBA" id="ARBA00022771"/>
    </source>
</evidence>
<dbReference type="Proteomes" id="UP001153620">
    <property type="component" value="Chromosome 4"/>
</dbReference>
<sequence length="557" mass="65237">MPRKKLKGNKKRNSERKSDQLSSPKAFGGKVLSESSLALKNWLEDVCVNMENDDMEEYDVPEIDQMEIEDLEDENNECNLKELEKPLTYLLRKHPDSHIKKLIKIECEWEKCLYETIDDKAYFLHVHNHLLEVKNSQICTCKWNLCRFETENREEFIRHLDYHAYHTKLKTFGFALVNIISVPVCQADSKFRNVIPSIPDNYFCHWNNCNETYTTFLDFIQHVNHHINDDFQTGSTTWKFYDRVKLRDIPVNCKWSGCENKKLPNIFELKRHLKTHTNEKMVGCINCGHLFANKQLFINHCMRQVVGQRTFKCTECIKFYPSEKLLKDHARSHVNKYQCSICGLSCQKQSVLARHIRYRHVSNKPYACKKCSYKGTTKRDLDSHANSHKTGDFFKCDVFQCNYSCRTLMALKRHDAREHLGQPAFYICHIYGCNKKFLRGYLLTKHLKADHDFISPPGHSRFIYKQDEDGFYRLQTKRVENLKETKVAVSSPSGFSGTKISYEISSIQNLTDSVNIDFRVISPDADEDIVEADKKDINDFAIVKNYNKLIGKKVKNL</sequence>
<dbReference type="PANTHER" id="PTHR24379:SF121">
    <property type="entry name" value="C2H2-TYPE DOMAIN-CONTAINING PROTEIN"/>
    <property type="match status" value="1"/>
</dbReference>
<dbReference type="AlphaFoldDB" id="A0A9N9S442"/>
<dbReference type="SUPFAM" id="SSF57667">
    <property type="entry name" value="beta-beta-alpha zinc fingers"/>
    <property type="match status" value="2"/>
</dbReference>
<dbReference type="OrthoDB" id="10260596at2759"/>
<keyword evidence="1" id="KW-0479">Metal-binding</keyword>
<organism evidence="8 9">
    <name type="scientific">Chironomus riparius</name>
    <dbReference type="NCBI Taxonomy" id="315576"/>
    <lineage>
        <taxon>Eukaryota</taxon>
        <taxon>Metazoa</taxon>
        <taxon>Ecdysozoa</taxon>
        <taxon>Arthropoda</taxon>
        <taxon>Hexapoda</taxon>
        <taxon>Insecta</taxon>
        <taxon>Pterygota</taxon>
        <taxon>Neoptera</taxon>
        <taxon>Endopterygota</taxon>
        <taxon>Diptera</taxon>
        <taxon>Nematocera</taxon>
        <taxon>Chironomoidea</taxon>
        <taxon>Chironomidae</taxon>
        <taxon>Chironominae</taxon>
        <taxon>Chironomus</taxon>
    </lineage>
</organism>
<accession>A0A9N9S442</accession>
<keyword evidence="3 5" id="KW-0863">Zinc-finger</keyword>
<dbReference type="PROSITE" id="PS50157">
    <property type="entry name" value="ZINC_FINGER_C2H2_2"/>
    <property type="match status" value="3"/>
</dbReference>
<evidence type="ECO:0000256" key="1">
    <source>
        <dbReference type="ARBA" id="ARBA00022723"/>
    </source>
</evidence>
<dbReference type="SMART" id="SM00355">
    <property type="entry name" value="ZnF_C2H2"/>
    <property type="match status" value="9"/>
</dbReference>
<feature type="compositionally biased region" description="Basic residues" evidence="6">
    <location>
        <begin position="1"/>
        <end position="14"/>
    </location>
</feature>
<feature type="domain" description="C2H2-type" evidence="7">
    <location>
        <begin position="426"/>
        <end position="456"/>
    </location>
</feature>
<dbReference type="GO" id="GO:0008270">
    <property type="term" value="F:zinc ion binding"/>
    <property type="evidence" value="ECO:0007669"/>
    <property type="project" value="UniProtKB-KW"/>
</dbReference>
<keyword evidence="2" id="KW-0677">Repeat</keyword>
<evidence type="ECO:0000256" key="4">
    <source>
        <dbReference type="ARBA" id="ARBA00022833"/>
    </source>
</evidence>
<reference evidence="8" key="2">
    <citation type="submission" date="2022-10" db="EMBL/GenBank/DDBJ databases">
        <authorList>
            <consortium name="ENA_rothamsted_submissions"/>
            <consortium name="culmorum"/>
            <person name="King R."/>
        </authorList>
    </citation>
    <scope>NUCLEOTIDE SEQUENCE</scope>
</reference>
<feature type="domain" description="C2H2-type" evidence="7">
    <location>
        <begin position="311"/>
        <end position="338"/>
    </location>
</feature>
<dbReference type="InterPro" id="IPR036236">
    <property type="entry name" value="Znf_C2H2_sf"/>
</dbReference>
<dbReference type="EMBL" id="OU895880">
    <property type="protein sequence ID" value="CAG9810933.1"/>
    <property type="molecule type" value="Genomic_DNA"/>
</dbReference>
<dbReference type="Pfam" id="PF00096">
    <property type="entry name" value="zf-C2H2"/>
    <property type="match status" value="1"/>
</dbReference>
<keyword evidence="9" id="KW-1185">Reference proteome</keyword>
<feature type="domain" description="C2H2-type" evidence="7">
    <location>
        <begin position="337"/>
        <end position="365"/>
    </location>
</feature>
<proteinExistence type="predicted"/>
<feature type="region of interest" description="Disordered" evidence="6">
    <location>
        <begin position="1"/>
        <end position="29"/>
    </location>
</feature>
<name>A0A9N9S442_9DIPT</name>
<evidence type="ECO:0000313" key="8">
    <source>
        <dbReference type="EMBL" id="CAG9810933.1"/>
    </source>
</evidence>
<evidence type="ECO:0000313" key="9">
    <source>
        <dbReference type="Proteomes" id="UP001153620"/>
    </source>
</evidence>
<evidence type="ECO:0000256" key="6">
    <source>
        <dbReference type="SAM" id="MobiDB-lite"/>
    </source>
</evidence>
<evidence type="ECO:0000256" key="2">
    <source>
        <dbReference type="ARBA" id="ARBA00022737"/>
    </source>
</evidence>
<evidence type="ECO:0000256" key="5">
    <source>
        <dbReference type="PROSITE-ProRule" id="PRU00042"/>
    </source>
</evidence>
<protein>
    <recommendedName>
        <fullName evidence="7">C2H2-type domain-containing protein</fullName>
    </recommendedName>
</protein>
<evidence type="ECO:0000259" key="7">
    <source>
        <dbReference type="PROSITE" id="PS50157"/>
    </source>
</evidence>